<proteinExistence type="predicted"/>
<accession>A0A921SVM3</accession>
<feature type="transmembrane region" description="Helical" evidence="1">
    <location>
        <begin position="89"/>
        <end position="106"/>
    </location>
</feature>
<evidence type="ECO:0000259" key="2">
    <source>
        <dbReference type="Pfam" id="PF07786"/>
    </source>
</evidence>
<dbReference type="Pfam" id="PF07786">
    <property type="entry name" value="HGSNAT_cat"/>
    <property type="match status" value="1"/>
</dbReference>
<reference evidence="3" key="2">
    <citation type="submission" date="2021-09" db="EMBL/GenBank/DDBJ databases">
        <authorList>
            <person name="Gilroy R."/>
        </authorList>
    </citation>
    <scope>NUCLEOTIDE SEQUENCE</scope>
    <source>
        <strain evidence="3">CHK121-7720</strain>
    </source>
</reference>
<evidence type="ECO:0000256" key="1">
    <source>
        <dbReference type="SAM" id="Phobius"/>
    </source>
</evidence>
<evidence type="ECO:0000313" key="3">
    <source>
        <dbReference type="EMBL" id="HJG89559.1"/>
    </source>
</evidence>
<dbReference type="PANTHER" id="PTHR31061">
    <property type="entry name" value="LD22376P"/>
    <property type="match status" value="1"/>
</dbReference>
<comment type="caution">
    <text evidence="3">The sequence shown here is derived from an EMBL/GenBank/DDBJ whole genome shotgun (WGS) entry which is preliminary data.</text>
</comment>
<feature type="transmembrane region" description="Helical" evidence="1">
    <location>
        <begin position="232"/>
        <end position="250"/>
    </location>
</feature>
<organism evidence="3 4">
    <name type="scientific">Barnesiella viscericola</name>
    <dbReference type="NCBI Taxonomy" id="397865"/>
    <lineage>
        <taxon>Bacteria</taxon>
        <taxon>Pseudomonadati</taxon>
        <taxon>Bacteroidota</taxon>
        <taxon>Bacteroidia</taxon>
        <taxon>Bacteroidales</taxon>
        <taxon>Barnesiellaceae</taxon>
        <taxon>Barnesiella</taxon>
    </lineage>
</organism>
<name>A0A921SVM3_9BACT</name>
<protein>
    <submittedName>
        <fullName evidence="3">Heparan-alpha-glucosaminide N-acetyltransferase domain-containing protein</fullName>
    </submittedName>
</protein>
<dbReference type="GeneID" id="90529231"/>
<feature type="domain" description="Heparan-alpha-glucosaminide N-acetyltransferase catalytic" evidence="2">
    <location>
        <begin position="9"/>
        <end position="237"/>
    </location>
</feature>
<dbReference type="Proteomes" id="UP000757103">
    <property type="component" value="Unassembled WGS sequence"/>
</dbReference>
<dbReference type="EMBL" id="DYUD01000024">
    <property type="protein sequence ID" value="HJG89559.1"/>
    <property type="molecule type" value="Genomic_DNA"/>
</dbReference>
<feature type="transmembrane region" description="Helical" evidence="1">
    <location>
        <begin position="143"/>
        <end position="162"/>
    </location>
</feature>
<feature type="transmembrane region" description="Helical" evidence="1">
    <location>
        <begin position="292"/>
        <end position="314"/>
    </location>
</feature>
<feature type="transmembrane region" description="Helical" evidence="1">
    <location>
        <begin position="256"/>
        <end position="280"/>
    </location>
</feature>
<gene>
    <name evidence="3" type="ORF">K8U91_08865</name>
</gene>
<evidence type="ECO:0000313" key="4">
    <source>
        <dbReference type="Proteomes" id="UP000757103"/>
    </source>
</evidence>
<sequence length="364" mass="40789">MSLKKTTKRLVSLDVLRGITIYGMILVNNAGACGYAYAPLKHARWDGFTPADLVFPAFLFIMGVSIFLSLNKSGFDWRVSIGRILRRTFLIILSGIALKWVLAWIATGECNTLENLRIMGVLQRLGICYGIVALLSVTVRHRFFPAIIVVLLVGYYLLQLFGNGFEKCAENVVSIVDFAVLGPSHMYLGGAQFVDPEGVLSTIPAVAQVMIGFLCGRIIVGEKEIRTQIVKLAVWGTVMLILGYLWSYGAPLNKRLWTSSFVLVTCGATSLILAMLVYFIDELKKSRWTLPFVVVGVNPLSIYIFSEIVGEAFRKWHWTTLSFDSLWQPLFGNYGGSLAYALAFLLLNWLVAWFLYKKHIYIKL</sequence>
<keyword evidence="1" id="KW-1133">Transmembrane helix</keyword>
<reference evidence="3" key="1">
    <citation type="journal article" date="2021" name="PeerJ">
        <title>Extensive microbial diversity within the chicken gut microbiome revealed by metagenomics and culture.</title>
        <authorList>
            <person name="Gilroy R."/>
            <person name="Ravi A."/>
            <person name="Getino M."/>
            <person name="Pursley I."/>
            <person name="Horton D.L."/>
            <person name="Alikhan N.F."/>
            <person name="Baker D."/>
            <person name="Gharbi K."/>
            <person name="Hall N."/>
            <person name="Watson M."/>
            <person name="Adriaenssens E.M."/>
            <person name="Foster-Nyarko E."/>
            <person name="Jarju S."/>
            <person name="Secka A."/>
            <person name="Antonio M."/>
            <person name="Oren A."/>
            <person name="Chaudhuri R.R."/>
            <person name="La Ragione R."/>
            <person name="Hildebrand F."/>
            <person name="Pallen M.J."/>
        </authorList>
    </citation>
    <scope>NUCLEOTIDE SEQUENCE</scope>
    <source>
        <strain evidence="3">CHK121-7720</strain>
    </source>
</reference>
<dbReference type="PANTHER" id="PTHR31061:SF24">
    <property type="entry name" value="LD22376P"/>
    <property type="match status" value="1"/>
</dbReference>
<dbReference type="AlphaFoldDB" id="A0A921SVM3"/>
<dbReference type="InterPro" id="IPR012429">
    <property type="entry name" value="HGSNAT_cat"/>
</dbReference>
<feature type="transmembrane region" description="Helical" evidence="1">
    <location>
        <begin position="21"/>
        <end position="38"/>
    </location>
</feature>
<keyword evidence="1" id="KW-0812">Transmembrane</keyword>
<dbReference type="RefSeq" id="WP_025278574.1">
    <property type="nucleotide sequence ID" value="NZ_DYUD01000024.1"/>
</dbReference>
<keyword evidence="1" id="KW-0472">Membrane</keyword>
<feature type="transmembrane region" description="Helical" evidence="1">
    <location>
        <begin position="198"/>
        <end position="220"/>
    </location>
</feature>
<feature type="transmembrane region" description="Helical" evidence="1">
    <location>
        <begin position="334"/>
        <end position="356"/>
    </location>
</feature>
<feature type="transmembrane region" description="Helical" evidence="1">
    <location>
        <begin position="50"/>
        <end position="68"/>
    </location>
</feature>